<reference evidence="2 4" key="1">
    <citation type="journal article" date="2020" name="Stud. Mycol.">
        <title>101 Dothideomycetes genomes: a test case for predicting lifestyles and emergence of pathogens.</title>
        <authorList>
            <person name="Haridas S."/>
            <person name="Albert R."/>
            <person name="Binder M."/>
            <person name="Bloem J."/>
            <person name="Labutti K."/>
            <person name="Salamov A."/>
            <person name="Andreopoulos B."/>
            <person name="Baker S."/>
            <person name="Barry K."/>
            <person name="Bills G."/>
            <person name="Bluhm B."/>
            <person name="Cannon C."/>
            <person name="Castanera R."/>
            <person name="Culley D."/>
            <person name="Daum C."/>
            <person name="Ezra D."/>
            <person name="Gonzalez J."/>
            <person name="Henrissat B."/>
            <person name="Kuo A."/>
            <person name="Liang C."/>
            <person name="Lipzen A."/>
            <person name="Lutzoni F."/>
            <person name="Magnuson J."/>
            <person name="Mondo S."/>
            <person name="Nolan M."/>
            <person name="Ohm R."/>
            <person name="Pangilinan J."/>
            <person name="Park H.-J."/>
            <person name="Ramirez L."/>
            <person name="Alfaro M."/>
            <person name="Sun H."/>
            <person name="Tritt A."/>
            <person name="Yoshinaga Y."/>
            <person name="Zwiers L.-H."/>
            <person name="Turgeon B."/>
            <person name="Goodwin S."/>
            <person name="Spatafora J."/>
            <person name="Crous P."/>
            <person name="Grigoriev I."/>
        </authorList>
    </citation>
    <scope>NUCLEOTIDE SEQUENCE</scope>
    <source>
        <strain evidence="2 4">CBS 304.34</strain>
    </source>
</reference>
<dbReference type="InterPro" id="IPR002182">
    <property type="entry name" value="NB-ARC"/>
</dbReference>
<dbReference type="InterPro" id="IPR010730">
    <property type="entry name" value="HET"/>
</dbReference>
<dbReference type="InterPro" id="IPR053137">
    <property type="entry name" value="NLR-like"/>
</dbReference>
<dbReference type="Proteomes" id="UP000504636">
    <property type="component" value="Unplaced"/>
</dbReference>
<evidence type="ECO:0000313" key="4">
    <source>
        <dbReference type="RefSeq" id="XP_033577543.1"/>
    </source>
</evidence>
<dbReference type="AlphaFoldDB" id="A0A6A6YPU9"/>
<name>A0A6A6YPU9_9PEZI</name>
<evidence type="ECO:0000313" key="2">
    <source>
        <dbReference type="EMBL" id="KAF2810579.1"/>
    </source>
</evidence>
<dbReference type="EMBL" id="MU003699">
    <property type="protein sequence ID" value="KAF2810579.1"/>
    <property type="molecule type" value="Genomic_DNA"/>
</dbReference>
<keyword evidence="3" id="KW-1185">Reference proteome</keyword>
<dbReference type="PANTHER" id="PTHR46082:SF11">
    <property type="entry name" value="AAA+ ATPASE DOMAIN-CONTAINING PROTEIN-RELATED"/>
    <property type="match status" value="1"/>
</dbReference>
<reference evidence="4" key="3">
    <citation type="submission" date="2025-04" db="UniProtKB">
        <authorList>
            <consortium name="RefSeq"/>
        </authorList>
    </citation>
    <scope>IDENTIFICATION</scope>
    <source>
        <strain evidence="4">CBS 304.34</strain>
    </source>
</reference>
<dbReference type="SMART" id="SM00028">
    <property type="entry name" value="TPR"/>
    <property type="match status" value="6"/>
</dbReference>
<dbReference type="GO" id="GO:0043531">
    <property type="term" value="F:ADP binding"/>
    <property type="evidence" value="ECO:0007669"/>
    <property type="project" value="InterPro"/>
</dbReference>
<proteinExistence type="predicted"/>
<sequence>MRLLYFDGSGRLAWTNFSQKTIPPYAILSHTWGDDEFLFEDLANGTGHGKAGYEKILFCGEQAARDHIQYFWVDTCCIDKWNLRELSNAINSMFRWYKNAARCYTFLSDVSTPMADAHLHESTWEASFRKSRWFTRGWTLQELLAPASIEFFSSDRQRLGDKDSLEQQIYEITRIPVTVLRGDPLDKVSVPERMAWMAGRQTTQEEDMAYSLIGIFGVSMEFRYGEGIERAQERLQEEMEKANTAPFIVPFDQNARFTGRESQLAELEGKLFVGASTTKVAITGPGGIGKTQLALELAYRIRLELKSCSVFWISTSDEESLYQSYAHIARRLNILNEKADVRKLVQIHLSNKSAGHWLLIFDNMNEAQAVGLMEFLPSSAQGAIVFTTTDRETAAKLAPRSIVELPEMEQDMARRMLETCLVNPVNEKEKVDLLLKRLEYLPLAIVHAAAYVNVNKTTLQEYLSLLAKKREGSVEPLYRKSENIIAATWLISFKQIRRHDALAAKYLLFMACVNRSDIPLALLPAASSHEQGRHAVGTLNNYSFVTKRTAESALDIHRLVHISTRNWLRKEGLLSQQSQIAIRRLLVVFPHNNHGNRSKWRRLLPHATFALSSGLTGQEHSHESRNKWRRLLRHAKFALSSGPPRKELGWRCATALYNDGRWKEAEELFVQVMETSSRVLGDEHPDTLTSMANLASTYTNQGRWKEAEELFVQVMETRKRVLRDEHPSTLTSMVNLASTYRNQGRWKEAEELNVQVMETRKRVLGEEHPSTLSSMANLASTYWNQGRWKEAEELNVQAMETTKRVLREEHPDTLTSIANLASTYRSQERWKEAEELFVQVIETRKRVLGEEHPSTLSSMANLASTYWNQGRWKEAEELFIQVIETTKRVLGEEHPSTLSSMSNLAHTWKSQSQNTEAILLMKKCVKLRGKILGPLHPDTESSLNFLNMWQMDDLELGT</sequence>
<dbReference type="RefSeq" id="XP_033577543.1">
    <property type="nucleotide sequence ID" value="XM_033717749.1"/>
</dbReference>
<dbReference type="GeneID" id="54458642"/>
<dbReference type="SMART" id="SM00382">
    <property type="entry name" value="AAA"/>
    <property type="match status" value="1"/>
</dbReference>
<dbReference type="Pfam" id="PF13424">
    <property type="entry name" value="TPR_12"/>
    <property type="match status" value="3"/>
</dbReference>
<dbReference type="InterPro" id="IPR003593">
    <property type="entry name" value="AAA+_ATPase"/>
</dbReference>
<dbReference type="PANTHER" id="PTHR46082">
    <property type="entry name" value="ATP/GTP-BINDING PROTEIN-RELATED"/>
    <property type="match status" value="1"/>
</dbReference>
<reference evidence="4" key="2">
    <citation type="submission" date="2020-04" db="EMBL/GenBank/DDBJ databases">
        <authorList>
            <consortium name="NCBI Genome Project"/>
        </authorList>
    </citation>
    <scope>NUCLEOTIDE SEQUENCE</scope>
    <source>
        <strain evidence="4">CBS 304.34</strain>
    </source>
</reference>
<accession>A0A6A6YPU9</accession>
<dbReference type="SUPFAM" id="SSF52540">
    <property type="entry name" value="P-loop containing nucleoside triphosphate hydrolases"/>
    <property type="match status" value="1"/>
</dbReference>
<dbReference type="Pfam" id="PF13374">
    <property type="entry name" value="TPR_10"/>
    <property type="match status" value="1"/>
</dbReference>
<dbReference type="PRINTS" id="PR00381">
    <property type="entry name" value="KINESINLIGHT"/>
</dbReference>
<organism evidence="2">
    <name type="scientific">Mytilinidion resinicola</name>
    <dbReference type="NCBI Taxonomy" id="574789"/>
    <lineage>
        <taxon>Eukaryota</taxon>
        <taxon>Fungi</taxon>
        <taxon>Dikarya</taxon>
        <taxon>Ascomycota</taxon>
        <taxon>Pezizomycotina</taxon>
        <taxon>Dothideomycetes</taxon>
        <taxon>Pleosporomycetidae</taxon>
        <taxon>Mytilinidiales</taxon>
        <taxon>Mytilinidiaceae</taxon>
        <taxon>Mytilinidion</taxon>
    </lineage>
</organism>
<dbReference type="OrthoDB" id="674604at2759"/>
<protein>
    <submittedName>
        <fullName evidence="2 4">Kinesin light chain</fullName>
    </submittedName>
</protein>
<evidence type="ECO:0000313" key="3">
    <source>
        <dbReference type="Proteomes" id="UP000504636"/>
    </source>
</evidence>
<dbReference type="InterPro" id="IPR019734">
    <property type="entry name" value="TPR_rpt"/>
</dbReference>
<dbReference type="InterPro" id="IPR027417">
    <property type="entry name" value="P-loop_NTPase"/>
</dbReference>
<dbReference type="Pfam" id="PF00931">
    <property type="entry name" value="NB-ARC"/>
    <property type="match status" value="1"/>
</dbReference>
<dbReference type="Pfam" id="PF06985">
    <property type="entry name" value="HET"/>
    <property type="match status" value="1"/>
</dbReference>
<dbReference type="SUPFAM" id="SSF48452">
    <property type="entry name" value="TPR-like"/>
    <property type="match status" value="2"/>
</dbReference>
<dbReference type="InterPro" id="IPR011990">
    <property type="entry name" value="TPR-like_helical_dom_sf"/>
</dbReference>
<dbReference type="Gene3D" id="3.40.50.300">
    <property type="entry name" value="P-loop containing nucleotide triphosphate hydrolases"/>
    <property type="match status" value="1"/>
</dbReference>
<evidence type="ECO:0000259" key="1">
    <source>
        <dbReference type="SMART" id="SM00382"/>
    </source>
</evidence>
<feature type="domain" description="AAA+ ATPase" evidence="1">
    <location>
        <begin position="276"/>
        <end position="407"/>
    </location>
</feature>
<gene>
    <name evidence="2 4" type="ORF">BDZ99DRAFT_441109</name>
</gene>
<dbReference type="Gene3D" id="1.25.40.10">
    <property type="entry name" value="Tetratricopeptide repeat domain"/>
    <property type="match status" value="2"/>
</dbReference>